<dbReference type="AlphaFoldDB" id="A0A840TYU3"/>
<feature type="transmembrane region" description="Helical" evidence="1">
    <location>
        <begin position="253"/>
        <end position="274"/>
    </location>
</feature>
<dbReference type="RefSeq" id="WP_184178242.1">
    <property type="nucleotide sequence ID" value="NZ_JACHGF010000011.1"/>
</dbReference>
<evidence type="ECO:0000313" key="3">
    <source>
        <dbReference type="Proteomes" id="UP000557307"/>
    </source>
</evidence>
<evidence type="ECO:0000256" key="1">
    <source>
        <dbReference type="SAM" id="Phobius"/>
    </source>
</evidence>
<reference evidence="2 3" key="1">
    <citation type="submission" date="2020-08" db="EMBL/GenBank/DDBJ databases">
        <title>Genomic Encyclopedia of Type Strains, Phase IV (KMG-IV): sequencing the most valuable type-strain genomes for metagenomic binning, comparative biology and taxonomic classification.</title>
        <authorList>
            <person name="Goeker M."/>
        </authorList>
    </citation>
    <scope>NUCLEOTIDE SEQUENCE [LARGE SCALE GENOMIC DNA]</scope>
    <source>
        <strain evidence="2 3">DSM 105074</strain>
    </source>
</reference>
<feature type="transmembrane region" description="Helical" evidence="1">
    <location>
        <begin position="33"/>
        <end position="55"/>
    </location>
</feature>
<name>A0A840TYU3_9BACT</name>
<organism evidence="2 3">
    <name type="scientific">Rhabdobacter roseus</name>
    <dbReference type="NCBI Taxonomy" id="1655419"/>
    <lineage>
        <taxon>Bacteria</taxon>
        <taxon>Pseudomonadati</taxon>
        <taxon>Bacteroidota</taxon>
        <taxon>Cytophagia</taxon>
        <taxon>Cytophagales</taxon>
        <taxon>Cytophagaceae</taxon>
        <taxon>Rhabdobacter</taxon>
    </lineage>
</organism>
<protein>
    <submittedName>
        <fullName evidence="2">Putative acyltransferase</fullName>
    </submittedName>
</protein>
<keyword evidence="1" id="KW-0472">Membrane</keyword>
<feature type="transmembrane region" description="Helical" evidence="1">
    <location>
        <begin position="140"/>
        <end position="158"/>
    </location>
</feature>
<keyword evidence="1" id="KW-0812">Transmembrane</keyword>
<comment type="caution">
    <text evidence="2">The sequence shown here is derived from an EMBL/GenBank/DDBJ whole genome shotgun (WGS) entry which is preliminary data.</text>
</comment>
<evidence type="ECO:0000313" key="2">
    <source>
        <dbReference type="EMBL" id="MBB5286782.1"/>
    </source>
</evidence>
<feature type="transmembrane region" description="Helical" evidence="1">
    <location>
        <begin position="353"/>
        <end position="374"/>
    </location>
</feature>
<gene>
    <name evidence="2" type="ORF">HNQ92_004943</name>
</gene>
<proteinExistence type="predicted"/>
<keyword evidence="1" id="KW-1133">Transmembrane helix</keyword>
<dbReference type="GO" id="GO:0016746">
    <property type="term" value="F:acyltransferase activity"/>
    <property type="evidence" value="ECO:0007669"/>
    <property type="project" value="UniProtKB-KW"/>
</dbReference>
<accession>A0A840TYU3</accession>
<feature type="transmembrane region" description="Helical" evidence="1">
    <location>
        <begin position="109"/>
        <end position="128"/>
    </location>
</feature>
<feature type="transmembrane region" description="Helical" evidence="1">
    <location>
        <begin position="75"/>
        <end position="97"/>
    </location>
</feature>
<feature type="transmembrane region" description="Helical" evidence="1">
    <location>
        <begin position="220"/>
        <end position="241"/>
    </location>
</feature>
<sequence>MTTAQSTKIPANASSRVVPQRLQSLDTLRGFDMFWITGGGQLVHALTAASGWAWLQSVDQQLHHPEWHGFRAYDLIFPLFIFLAGVSTPFSMDSRLANGHSPTRLARKAIQRGLILVALGILYNNGFFKTEWALMRYPSVLGRIGLAGMLAQLLYIYCSTRWLIAWSVGILVGYWGFMSYFPVPGCGAGLLTIECNPASYFDQLIVPGRLHNKIHDPEGLVSTLPAIATGLLGIFAGKFLRLSPHQFTPSQKVLLLWTAGILGIGLALTWNSFFPINKNIWTSSFVLLTGGLSFLLLGLFYGVIDVLHFRSWTFFFVVIGMNSIVIYMVKKFIDFSYTAQTLFGGLLSFFSEPVQMVGAVVTYILIQWLFMWILHRNKLFLKI</sequence>
<feature type="transmembrane region" description="Helical" evidence="1">
    <location>
        <begin position="163"/>
        <end position="181"/>
    </location>
</feature>
<dbReference type="PANTHER" id="PTHR31061:SF24">
    <property type="entry name" value="LD22376P"/>
    <property type="match status" value="1"/>
</dbReference>
<dbReference type="EMBL" id="JACHGF010000011">
    <property type="protein sequence ID" value="MBB5286782.1"/>
    <property type="molecule type" value="Genomic_DNA"/>
</dbReference>
<keyword evidence="2" id="KW-0808">Transferase</keyword>
<dbReference type="PANTHER" id="PTHR31061">
    <property type="entry name" value="LD22376P"/>
    <property type="match status" value="1"/>
</dbReference>
<dbReference type="Proteomes" id="UP000557307">
    <property type="component" value="Unassembled WGS sequence"/>
</dbReference>
<feature type="transmembrane region" description="Helical" evidence="1">
    <location>
        <begin position="312"/>
        <end position="333"/>
    </location>
</feature>
<feature type="transmembrane region" description="Helical" evidence="1">
    <location>
        <begin position="280"/>
        <end position="300"/>
    </location>
</feature>
<keyword evidence="2" id="KW-0012">Acyltransferase</keyword>
<keyword evidence="3" id="KW-1185">Reference proteome</keyword>